<keyword evidence="3 7" id="KW-0032">Aminotransferase</keyword>
<proteinExistence type="inferred from homology"/>
<keyword evidence="4 7" id="KW-0808">Transferase</keyword>
<dbReference type="AlphaFoldDB" id="A0A838LA09"/>
<dbReference type="InterPro" id="IPR015422">
    <property type="entry name" value="PyrdxlP-dep_Trfase_small"/>
</dbReference>
<dbReference type="GO" id="GO:0030170">
    <property type="term" value="F:pyridoxal phosphate binding"/>
    <property type="evidence" value="ECO:0007669"/>
    <property type="project" value="InterPro"/>
</dbReference>
<reference evidence="7 8" key="1">
    <citation type="submission" date="2020-07" db="EMBL/GenBank/DDBJ databases">
        <authorList>
            <person name="Sun Q."/>
        </authorList>
    </citation>
    <scope>NUCLEOTIDE SEQUENCE [LARGE SCALE GENOMIC DNA]</scope>
    <source>
        <strain evidence="7 8">CGMCC 1.13654</strain>
    </source>
</reference>
<name>A0A838LA09_9SPHN</name>
<evidence type="ECO:0000256" key="4">
    <source>
        <dbReference type="ARBA" id="ARBA00022679"/>
    </source>
</evidence>
<evidence type="ECO:0000256" key="1">
    <source>
        <dbReference type="ARBA" id="ARBA00001933"/>
    </source>
</evidence>
<dbReference type="GO" id="GO:0008483">
    <property type="term" value="F:transaminase activity"/>
    <property type="evidence" value="ECO:0007669"/>
    <property type="project" value="UniProtKB-KW"/>
</dbReference>
<sequence>MTRRNHDIAELKRLDVAHHLPAQSSYKLQRDIGGSRIIVHAEGSTIFDGDGNAILDGMAGLWCVDVGYGRAELAEVAREQMLELPFYNTFFRTATPPPIELAAKLAGLLGGDLQHIFFNSSGSESNDTVFRLVRTYWGIKGEPERKVFISRRNAYHGSTVAGASLGGMSYMHVQGDLPIPGVEHVMQPYVFGDGFDEDPADFCARAVQDIEDRILAVGPEKVAAFIGEPVQGAGGVIIPPDGYWKGVEAVCRKYGILLVSDEVICGFGRLGEWFGFQHFGITPDIVSMAKGLSSGYMPISATAVSSDIVETLRSVDDDFVHGYTYSGHPVAAAVALRNIEIIEREKLVDRVRDDIGPYFAKALAKLSDHPLVGEARSLGFIGAIEIVARKGTNRRFGGKEGLAGPIVRDACIGRGLMVRAVRDSLVMCPPYVMTHEEIDRMVSIIAAALDETSETLRALDMPVLEGAGEGL</sequence>
<evidence type="ECO:0000256" key="3">
    <source>
        <dbReference type="ARBA" id="ARBA00022576"/>
    </source>
</evidence>
<evidence type="ECO:0000256" key="5">
    <source>
        <dbReference type="ARBA" id="ARBA00022898"/>
    </source>
</evidence>
<comment type="similarity">
    <text evidence="2 6">Belongs to the class-III pyridoxal-phosphate-dependent aminotransferase family.</text>
</comment>
<dbReference type="InterPro" id="IPR015424">
    <property type="entry name" value="PyrdxlP-dep_Trfase"/>
</dbReference>
<gene>
    <name evidence="7" type="ORF">HZF05_18620</name>
</gene>
<dbReference type="Gene3D" id="3.90.1150.10">
    <property type="entry name" value="Aspartate Aminotransferase, domain 1"/>
    <property type="match status" value="1"/>
</dbReference>
<keyword evidence="8" id="KW-1185">Reference proteome</keyword>
<comment type="caution">
    <text evidence="7">The sequence shown here is derived from an EMBL/GenBank/DDBJ whole genome shotgun (WGS) entry which is preliminary data.</text>
</comment>
<dbReference type="EMBL" id="JACEIB010000027">
    <property type="protein sequence ID" value="MBA2936101.1"/>
    <property type="molecule type" value="Genomic_DNA"/>
</dbReference>
<dbReference type="InterPro" id="IPR005814">
    <property type="entry name" value="Aminotrans_3"/>
</dbReference>
<dbReference type="PROSITE" id="PS00600">
    <property type="entry name" value="AA_TRANSFER_CLASS_3"/>
    <property type="match status" value="1"/>
</dbReference>
<dbReference type="CDD" id="cd00610">
    <property type="entry name" value="OAT_like"/>
    <property type="match status" value="1"/>
</dbReference>
<dbReference type="InterPro" id="IPR015421">
    <property type="entry name" value="PyrdxlP-dep_Trfase_major"/>
</dbReference>
<dbReference type="Proteomes" id="UP000570166">
    <property type="component" value="Unassembled WGS sequence"/>
</dbReference>
<dbReference type="PANTHER" id="PTHR43094:SF1">
    <property type="entry name" value="AMINOTRANSFERASE CLASS-III"/>
    <property type="match status" value="1"/>
</dbReference>
<dbReference type="RefSeq" id="WP_160363989.1">
    <property type="nucleotide sequence ID" value="NZ_JACEIB010000027.1"/>
</dbReference>
<evidence type="ECO:0000313" key="8">
    <source>
        <dbReference type="Proteomes" id="UP000570166"/>
    </source>
</evidence>
<dbReference type="FunFam" id="3.40.640.10:FF:000014">
    <property type="entry name" value="Adenosylmethionine-8-amino-7-oxononanoate aminotransferase, probable"/>
    <property type="match status" value="1"/>
</dbReference>
<dbReference type="SUPFAM" id="SSF53383">
    <property type="entry name" value="PLP-dependent transferases"/>
    <property type="match status" value="1"/>
</dbReference>
<comment type="cofactor">
    <cofactor evidence="1">
        <name>pyridoxal 5'-phosphate</name>
        <dbReference type="ChEBI" id="CHEBI:597326"/>
    </cofactor>
</comment>
<keyword evidence="5 6" id="KW-0663">Pyridoxal phosphate</keyword>
<accession>A0A838LA09</accession>
<evidence type="ECO:0000313" key="7">
    <source>
        <dbReference type="EMBL" id="MBA2936101.1"/>
    </source>
</evidence>
<dbReference type="Pfam" id="PF00202">
    <property type="entry name" value="Aminotran_3"/>
    <property type="match status" value="1"/>
</dbReference>
<dbReference type="NCBIfam" id="NF005682">
    <property type="entry name" value="PRK07480.1"/>
    <property type="match status" value="1"/>
</dbReference>
<evidence type="ECO:0000256" key="6">
    <source>
        <dbReference type="RuleBase" id="RU003560"/>
    </source>
</evidence>
<organism evidence="7 8">
    <name type="scientific">Sphingomonas chungangi</name>
    <dbReference type="NCBI Taxonomy" id="2683589"/>
    <lineage>
        <taxon>Bacteria</taxon>
        <taxon>Pseudomonadati</taxon>
        <taxon>Pseudomonadota</taxon>
        <taxon>Alphaproteobacteria</taxon>
        <taxon>Sphingomonadales</taxon>
        <taxon>Sphingomonadaceae</taxon>
        <taxon>Sphingomonas</taxon>
    </lineage>
</organism>
<dbReference type="Gene3D" id="3.40.640.10">
    <property type="entry name" value="Type I PLP-dependent aspartate aminotransferase-like (Major domain)"/>
    <property type="match status" value="1"/>
</dbReference>
<dbReference type="PANTHER" id="PTHR43094">
    <property type="entry name" value="AMINOTRANSFERASE"/>
    <property type="match status" value="1"/>
</dbReference>
<evidence type="ECO:0000256" key="2">
    <source>
        <dbReference type="ARBA" id="ARBA00008954"/>
    </source>
</evidence>
<protein>
    <submittedName>
        <fullName evidence="7">Aspartate aminotransferase family protein</fullName>
    </submittedName>
</protein>
<dbReference type="InterPro" id="IPR049704">
    <property type="entry name" value="Aminotrans_3_PPA_site"/>
</dbReference>